<dbReference type="SMART" id="SM00355">
    <property type="entry name" value="ZnF_C2H2"/>
    <property type="match status" value="2"/>
</dbReference>
<dbReference type="Pfam" id="PF00096">
    <property type="entry name" value="zf-C2H2"/>
    <property type="match status" value="1"/>
</dbReference>
<keyword evidence="1" id="KW-0479">Metal-binding</keyword>
<evidence type="ECO:0000313" key="4">
    <source>
        <dbReference type="EMBL" id="KAJ7354615.1"/>
    </source>
</evidence>
<feature type="compositionally biased region" description="Acidic residues" evidence="2">
    <location>
        <begin position="1"/>
        <end position="23"/>
    </location>
</feature>
<keyword evidence="1" id="KW-0863">Zinc-finger</keyword>
<dbReference type="PROSITE" id="PS50157">
    <property type="entry name" value="ZINC_FINGER_C2H2_2"/>
    <property type="match status" value="2"/>
</dbReference>
<evidence type="ECO:0000313" key="5">
    <source>
        <dbReference type="Proteomes" id="UP001218218"/>
    </source>
</evidence>
<feature type="compositionally biased region" description="Pro residues" evidence="2">
    <location>
        <begin position="47"/>
        <end position="60"/>
    </location>
</feature>
<feature type="domain" description="C2H2-type" evidence="3">
    <location>
        <begin position="284"/>
        <end position="311"/>
    </location>
</feature>
<evidence type="ECO:0000259" key="3">
    <source>
        <dbReference type="PROSITE" id="PS50157"/>
    </source>
</evidence>
<dbReference type="Proteomes" id="UP001218218">
    <property type="component" value="Unassembled WGS sequence"/>
</dbReference>
<dbReference type="InterPro" id="IPR036236">
    <property type="entry name" value="Znf_C2H2_sf"/>
</dbReference>
<dbReference type="InterPro" id="IPR013087">
    <property type="entry name" value="Znf_C2H2_type"/>
</dbReference>
<comment type="caution">
    <text evidence="4">The sequence shown here is derived from an EMBL/GenBank/DDBJ whole genome shotgun (WGS) entry which is preliminary data.</text>
</comment>
<gene>
    <name evidence="4" type="ORF">DFH08DRAFT_691630</name>
</gene>
<dbReference type="AlphaFoldDB" id="A0AAD7EYL1"/>
<protein>
    <recommendedName>
        <fullName evidence="3">C2H2-type domain-containing protein</fullName>
    </recommendedName>
</protein>
<feature type="region of interest" description="Disordered" evidence="2">
    <location>
        <begin position="1"/>
        <end position="64"/>
    </location>
</feature>
<feature type="compositionally biased region" description="Acidic residues" evidence="2">
    <location>
        <begin position="342"/>
        <end position="351"/>
    </location>
</feature>
<organism evidence="4 5">
    <name type="scientific">Mycena albidolilacea</name>
    <dbReference type="NCBI Taxonomy" id="1033008"/>
    <lineage>
        <taxon>Eukaryota</taxon>
        <taxon>Fungi</taxon>
        <taxon>Dikarya</taxon>
        <taxon>Basidiomycota</taxon>
        <taxon>Agaricomycotina</taxon>
        <taxon>Agaricomycetes</taxon>
        <taxon>Agaricomycetidae</taxon>
        <taxon>Agaricales</taxon>
        <taxon>Marasmiineae</taxon>
        <taxon>Mycenaceae</taxon>
        <taxon>Mycena</taxon>
    </lineage>
</organism>
<feature type="compositionally biased region" description="Low complexity" evidence="2">
    <location>
        <begin position="460"/>
        <end position="478"/>
    </location>
</feature>
<dbReference type="EMBL" id="JARIHO010000010">
    <property type="protein sequence ID" value="KAJ7354615.1"/>
    <property type="molecule type" value="Genomic_DNA"/>
</dbReference>
<keyword evidence="1" id="KW-0862">Zinc</keyword>
<name>A0AAD7EYL1_9AGAR</name>
<evidence type="ECO:0000256" key="2">
    <source>
        <dbReference type="SAM" id="MobiDB-lite"/>
    </source>
</evidence>
<feature type="domain" description="C2H2-type" evidence="3">
    <location>
        <begin position="253"/>
        <end position="282"/>
    </location>
</feature>
<feature type="region of interest" description="Disordered" evidence="2">
    <location>
        <begin position="328"/>
        <end position="351"/>
    </location>
</feature>
<dbReference type="SUPFAM" id="SSF57667">
    <property type="entry name" value="beta-beta-alpha zinc fingers"/>
    <property type="match status" value="1"/>
</dbReference>
<keyword evidence="5" id="KW-1185">Reference proteome</keyword>
<dbReference type="GO" id="GO:0008270">
    <property type="term" value="F:zinc ion binding"/>
    <property type="evidence" value="ECO:0007669"/>
    <property type="project" value="UniProtKB-KW"/>
</dbReference>
<proteinExistence type="predicted"/>
<reference evidence="4" key="1">
    <citation type="submission" date="2023-03" db="EMBL/GenBank/DDBJ databases">
        <title>Massive genome expansion in bonnet fungi (Mycena s.s.) driven by repeated elements and novel gene families across ecological guilds.</title>
        <authorList>
            <consortium name="Lawrence Berkeley National Laboratory"/>
            <person name="Harder C.B."/>
            <person name="Miyauchi S."/>
            <person name="Viragh M."/>
            <person name="Kuo A."/>
            <person name="Thoen E."/>
            <person name="Andreopoulos B."/>
            <person name="Lu D."/>
            <person name="Skrede I."/>
            <person name="Drula E."/>
            <person name="Henrissat B."/>
            <person name="Morin E."/>
            <person name="Kohler A."/>
            <person name="Barry K."/>
            <person name="LaButti K."/>
            <person name="Morin E."/>
            <person name="Salamov A."/>
            <person name="Lipzen A."/>
            <person name="Mereny Z."/>
            <person name="Hegedus B."/>
            <person name="Baldrian P."/>
            <person name="Stursova M."/>
            <person name="Weitz H."/>
            <person name="Taylor A."/>
            <person name="Grigoriev I.V."/>
            <person name="Nagy L.G."/>
            <person name="Martin F."/>
            <person name="Kauserud H."/>
        </authorList>
    </citation>
    <scope>NUCLEOTIDE SEQUENCE</scope>
    <source>
        <strain evidence="4">CBHHK002</strain>
    </source>
</reference>
<evidence type="ECO:0000256" key="1">
    <source>
        <dbReference type="PROSITE-ProRule" id="PRU00042"/>
    </source>
</evidence>
<sequence length="496" mass="52387">MEGQEEEEDWDGDYEEEEEEDDLAAYAAEARRAIEEQLFSNEKVAPAPAPPPPAEAPPNPREQAAVATVRAILASLEYDSLAQSTLTASKVPEFSGDSLLDILRNIAGSGKIPRGVALPISRFLVTLAKSEVLFGSLRRSDAPSLQLKRKREEADANERANKRLRISNHPLRVEVTEAVRVVSQTITASQTLPGIASIQPQLHRVFMFAVSSSAVPGPNTNALQELGGLIQVLGVLSGTQIGQESQNIHTAVHPCLSDGCGKFFAGLYSLRAHQRVHSNARLTWKCAGCNKFFPRRDAIKKHKTPAEGHQPKPECISAEIVEVQASGDGEATKVLPGSRDSEEPEEGELESEIISETQTTVLGLHAPLQAHVARALGASSGQTTSASVSDPTNGQATLASVIAQAQLTQARRAANEASTTAPINSLAPAPAPAPPTGSSAAAESLSMYGLSDEQTKQVKEAITNAASAAQAEAEAQAALEEDEENDGGGSTPHPPA</sequence>
<accession>A0AAD7EYL1</accession>
<dbReference type="PROSITE" id="PS00028">
    <property type="entry name" value="ZINC_FINGER_C2H2_1"/>
    <property type="match status" value="1"/>
</dbReference>
<feature type="region of interest" description="Disordered" evidence="2">
    <location>
        <begin position="412"/>
        <end position="496"/>
    </location>
</feature>
<dbReference type="Gene3D" id="3.30.160.60">
    <property type="entry name" value="Classic Zinc Finger"/>
    <property type="match status" value="1"/>
</dbReference>